<evidence type="ECO:0000313" key="2">
    <source>
        <dbReference type="Proteomes" id="UP000050424"/>
    </source>
</evidence>
<sequence length="69" mass="7462">MGFLDIILTPVRVIKTVAVDTYEKPLSLFDPFVSIGEMVTTPLAGYAPDSLKNLGTQIRDATKPPSHSS</sequence>
<keyword evidence="2" id="KW-1185">Reference proteome</keyword>
<name>A0A0P7B7A7_9HYPO</name>
<comment type="caution">
    <text evidence="1">The sequence shown here is derived from an EMBL/GenBank/DDBJ whole genome shotgun (WGS) entry which is preliminary data.</text>
</comment>
<dbReference type="EMBL" id="LKCW01000210">
    <property type="protein sequence ID" value="KPM36286.1"/>
    <property type="molecule type" value="Genomic_DNA"/>
</dbReference>
<organism evidence="1 2">
    <name type="scientific">Neonectria ditissima</name>
    <dbReference type="NCBI Taxonomy" id="78410"/>
    <lineage>
        <taxon>Eukaryota</taxon>
        <taxon>Fungi</taxon>
        <taxon>Dikarya</taxon>
        <taxon>Ascomycota</taxon>
        <taxon>Pezizomycotina</taxon>
        <taxon>Sordariomycetes</taxon>
        <taxon>Hypocreomycetidae</taxon>
        <taxon>Hypocreales</taxon>
        <taxon>Nectriaceae</taxon>
        <taxon>Neonectria</taxon>
    </lineage>
</organism>
<accession>A0A0P7B7A7</accession>
<dbReference type="OrthoDB" id="10377035at2759"/>
<dbReference type="AlphaFoldDB" id="A0A0P7B7A7"/>
<evidence type="ECO:0000313" key="1">
    <source>
        <dbReference type="EMBL" id="KPM36286.1"/>
    </source>
</evidence>
<proteinExistence type="predicted"/>
<reference evidence="1 2" key="1">
    <citation type="submission" date="2015-09" db="EMBL/GenBank/DDBJ databases">
        <title>Draft genome of a European isolate of the apple canker pathogen Neonectria ditissima.</title>
        <authorList>
            <person name="Gomez-Cortecero A."/>
            <person name="Harrison R.J."/>
            <person name="Armitage A.D."/>
        </authorList>
    </citation>
    <scope>NUCLEOTIDE SEQUENCE [LARGE SCALE GENOMIC DNA]</scope>
    <source>
        <strain evidence="1 2">R09/05</strain>
    </source>
</reference>
<dbReference type="Proteomes" id="UP000050424">
    <property type="component" value="Unassembled WGS sequence"/>
</dbReference>
<gene>
    <name evidence="1" type="ORF">AK830_g10285</name>
</gene>
<protein>
    <submittedName>
        <fullName evidence="1">Uncharacterized protein</fullName>
    </submittedName>
</protein>